<feature type="domain" description="Resolvase/invertase-type recombinase catalytic" evidence="1">
    <location>
        <begin position="5"/>
        <end position="157"/>
    </location>
</feature>
<dbReference type="AlphaFoldDB" id="A0A9X2HV48"/>
<dbReference type="Gene3D" id="3.90.1750.20">
    <property type="entry name" value="Putative Large Serine Recombinase, Chain B, Domain 2"/>
    <property type="match status" value="1"/>
</dbReference>
<dbReference type="Proteomes" id="UP001139451">
    <property type="component" value="Unassembled WGS sequence"/>
</dbReference>
<feature type="domain" description="Recombinase" evidence="2">
    <location>
        <begin position="165"/>
        <end position="280"/>
    </location>
</feature>
<dbReference type="PROSITE" id="PS51737">
    <property type="entry name" value="RECOMBINASE_DNA_BIND"/>
    <property type="match status" value="1"/>
</dbReference>
<name>A0A9X2HV48_9SPHN</name>
<evidence type="ECO:0000259" key="2">
    <source>
        <dbReference type="PROSITE" id="PS51737"/>
    </source>
</evidence>
<dbReference type="PROSITE" id="PS51736">
    <property type="entry name" value="RECOMBINASES_3"/>
    <property type="match status" value="1"/>
</dbReference>
<dbReference type="GO" id="GO:0000150">
    <property type="term" value="F:DNA strand exchange activity"/>
    <property type="evidence" value="ECO:0007669"/>
    <property type="project" value="InterPro"/>
</dbReference>
<evidence type="ECO:0000313" key="4">
    <source>
        <dbReference type="Proteomes" id="UP001139451"/>
    </source>
</evidence>
<organism evidence="3 4">
    <name type="scientific">Sphingomonas tagetis</name>
    <dbReference type="NCBI Taxonomy" id="2949092"/>
    <lineage>
        <taxon>Bacteria</taxon>
        <taxon>Pseudomonadati</taxon>
        <taxon>Pseudomonadota</taxon>
        <taxon>Alphaproteobacteria</taxon>
        <taxon>Sphingomonadales</taxon>
        <taxon>Sphingomonadaceae</taxon>
        <taxon>Sphingomonas</taxon>
    </lineage>
</organism>
<dbReference type="InterPro" id="IPR050639">
    <property type="entry name" value="SSR_resolvase"/>
</dbReference>
<dbReference type="InterPro" id="IPR038109">
    <property type="entry name" value="DNA_bind_recomb_sf"/>
</dbReference>
<dbReference type="RefSeq" id="WP_254297475.1">
    <property type="nucleotide sequence ID" value="NZ_JAMLDX010000046.1"/>
</dbReference>
<dbReference type="EMBL" id="JAMLDX010000046">
    <property type="protein sequence ID" value="MCP3733250.1"/>
    <property type="molecule type" value="Genomic_DNA"/>
</dbReference>
<dbReference type="SMART" id="SM00857">
    <property type="entry name" value="Resolvase"/>
    <property type="match status" value="1"/>
</dbReference>
<dbReference type="Pfam" id="PF00239">
    <property type="entry name" value="Resolvase"/>
    <property type="match status" value="1"/>
</dbReference>
<keyword evidence="4" id="KW-1185">Reference proteome</keyword>
<dbReference type="Pfam" id="PF07508">
    <property type="entry name" value="Recombinase"/>
    <property type="match status" value="1"/>
</dbReference>
<sequence>MNRVRCAIYTRKSSEEGLEQGFNSLDAQREACSAYILSQAGQGWEQVPDLYDDGGLSGGTLERPALQRLLADVASGRIDIIVVYKVDRLTRSLLDFARLVEAFDRSNVSFVSITQSFNTTTSMGRLTLNMLLSFAQFEREVTAERIRDKIAASKAKGMWMGGTPPLGYRPDGRTLAIVEDHADLVRDIHRRYLELRNVRLVAERLQRDGIRTPVRTILKTGKTFGGCNFSKGQLYAMLRNPIYVGDIVHRDNTYAGQHPPILDRHDWTKVQQLLADNLQGVRTHTSPTHSLLAGRIVDERGEPLIASHATKGKQRYRYYVSRDVHYRTSSNTALRIPAKEIEGLVATQLADLFGDPIALLTRAGIAVTPELMGEIDHRAQTVALAIRAPRP</sequence>
<accession>A0A9X2HV48</accession>
<dbReference type="GO" id="GO:0003677">
    <property type="term" value="F:DNA binding"/>
    <property type="evidence" value="ECO:0007669"/>
    <property type="project" value="InterPro"/>
</dbReference>
<dbReference type="InterPro" id="IPR006119">
    <property type="entry name" value="Resolv_N"/>
</dbReference>
<feature type="non-terminal residue" evidence="3">
    <location>
        <position position="391"/>
    </location>
</feature>
<dbReference type="InterPro" id="IPR011109">
    <property type="entry name" value="DNA_bind_recombinase_dom"/>
</dbReference>
<proteinExistence type="predicted"/>
<protein>
    <submittedName>
        <fullName evidence="3">Recombinase family protein</fullName>
    </submittedName>
</protein>
<evidence type="ECO:0000313" key="3">
    <source>
        <dbReference type="EMBL" id="MCP3733250.1"/>
    </source>
</evidence>
<dbReference type="PANTHER" id="PTHR30461:SF23">
    <property type="entry name" value="DNA RECOMBINASE-RELATED"/>
    <property type="match status" value="1"/>
</dbReference>
<evidence type="ECO:0000259" key="1">
    <source>
        <dbReference type="PROSITE" id="PS51736"/>
    </source>
</evidence>
<dbReference type="PANTHER" id="PTHR30461">
    <property type="entry name" value="DNA-INVERTASE FROM LAMBDOID PROPHAGE"/>
    <property type="match status" value="1"/>
</dbReference>
<gene>
    <name evidence="3" type="ORF">M9978_22865</name>
</gene>
<dbReference type="SUPFAM" id="SSF53041">
    <property type="entry name" value="Resolvase-like"/>
    <property type="match status" value="1"/>
</dbReference>
<dbReference type="CDD" id="cd03768">
    <property type="entry name" value="SR_ResInv"/>
    <property type="match status" value="1"/>
</dbReference>
<comment type="caution">
    <text evidence="3">The sequence shown here is derived from an EMBL/GenBank/DDBJ whole genome shotgun (WGS) entry which is preliminary data.</text>
</comment>
<reference evidence="3" key="1">
    <citation type="submission" date="2022-05" db="EMBL/GenBank/DDBJ databases">
        <title>Sphingomonas sp. strain MG17 Genome sequencing and assembly.</title>
        <authorList>
            <person name="Kim I."/>
        </authorList>
    </citation>
    <scope>NUCLEOTIDE SEQUENCE</scope>
    <source>
        <strain evidence="3">MG17</strain>
    </source>
</reference>
<dbReference type="InterPro" id="IPR036162">
    <property type="entry name" value="Resolvase-like_N_sf"/>
</dbReference>
<dbReference type="Gene3D" id="3.40.50.1390">
    <property type="entry name" value="Resolvase, N-terminal catalytic domain"/>
    <property type="match status" value="1"/>
</dbReference>